<dbReference type="AlphaFoldDB" id="A0A7H0LMR6"/>
<sequence>MIERFMPRANIGHSIAAGLVLMIGVISPSASAEPAAACKAISEHGKSVSSARDLIFLPPEIQTDLESRLGSIANPDEDYQKNDVVGTPALPRWRFNDAILLNGIWLIFVDGGERGLNSFGYVMQTDTETGTEQFSFLSSYHLIGPKCSIISSILDGVKSP</sequence>
<proteinExistence type="predicted"/>
<evidence type="ECO:0000313" key="2">
    <source>
        <dbReference type="EMBL" id="QNQ10969.1"/>
    </source>
</evidence>
<dbReference type="EMBL" id="CP061038">
    <property type="protein sequence ID" value="QNQ10969.1"/>
    <property type="molecule type" value="Genomic_DNA"/>
</dbReference>
<protein>
    <submittedName>
        <fullName evidence="2">Uncharacterized protein</fullName>
    </submittedName>
</protein>
<keyword evidence="3" id="KW-1185">Reference proteome</keyword>
<dbReference type="RefSeq" id="WP_187763257.1">
    <property type="nucleotide sequence ID" value="NZ_CP061038.1"/>
</dbReference>
<feature type="signal peptide" evidence="1">
    <location>
        <begin position="1"/>
        <end position="32"/>
    </location>
</feature>
<evidence type="ECO:0000256" key="1">
    <source>
        <dbReference type="SAM" id="SignalP"/>
    </source>
</evidence>
<reference evidence="2 3" key="1">
    <citation type="submission" date="2020-09" db="EMBL/GenBank/DDBJ databases">
        <title>Sphingomonas sp., a new species isolated from pork steak.</title>
        <authorList>
            <person name="Heidler von Heilborn D."/>
        </authorList>
    </citation>
    <scope>NUCLEOTIDE SEQUENCE [LARGE SCALE GENOMIC DNA]</scope>
    <source>
        <strain evidence="3">S8-3T</strain>
    </source>
</reference>
<organism evidence="2 3">
    <name type="scientific">Sphingomonas alpina</name>
    <dbReference type="NCBI Taxonomy" id="653931"/>
    <lineage>
        <taxon>Bacteria</taxon>
        <taxon>Pseudomonadati</taxon>
        <taxon>Pseudomonadota</taxon>
        <taxon>Alphaproteobacteria</taxon>
        <taxon>Sphingomonadales</taxon>
        <taxon>Sphingomonadaceae</taxon>
        <taxon>Sphingomonas</taxon>
    </lineage>
</organism>
<dbReference type="Proteomes" id="UP000516148">
    <property type="component" value="Chromosome"/>
</dbReference>
<evidence type="ECO:0000313" key="3">
    <source>
        <dbReference type="Proteomes" id="UP000516148"/>
    </source>
</evidence>
<dbReference type="KEGG" id="spap:H3Z74_07315"/>
<name>A0A7H0LMR6_9SPHN</name>
<feature type="chain" id="PRO_5029012018" evidence="1">
    <location>
        <begin position="33"/>
        <end position="160"/>
    </location>
</feature>
<gene>
    <name evidence="2" type="ORF">H3Z74_07315</name>
</gene>
<accession>A0A7H0LMR6</accession>
<keyword evidence="1" id="KW-0732">Signal</keyword>